<dbReference type="AlphaFoldDB" id="A0AAN9BMT1"/>
<dbReference type="EMBL" id="JBAMIC010000004">
    <property type="protein sequence ID" value="KAK7108006.1"/>
    <property type="molecule type" value="Genomic_DNA"/>
</dbReference>
<dbReference type="CDD" id="cd04016">
    <property type="entry name" value="C2_Tollip"/>
    <property type="match status" value="1"/>
</dbReference>
<evidence type="ECO:0000313" key="12">
    <source>
        <dbReference type="EMBL" id="KAK7108006.1"/>
    </source>
</evidence>
<dbReference type="InterPro" id="IPR009060">
    <property type="entry name" value="UBA-like_sf"/>
</dbReference>
<dbReference type="GO" id="GO:0043130">
    <property type="term" value="F:ubiquitin binding"/>
    <property type="evidence" value="ECO:0007669"/>
    <property type="project" value="InterPro"/>
</dbReference>
<organism evidence="12 13">
    <name type="scientific">Littorina saxatilis</name>
    <dbReference type="NCBI Taxonomy" id="31220"/>
    <lineage>
        <taxon>Eukaryota</taxon>
        <taxon>Metazoa</taxon>
        <taxon>Spiralia</taxon>
        <taxon>Lophotrochozoa</taxon>
        <taxon>Mollusca</taxon>
        <taxon>Gastropoda</taxon>
        <taxon>Caenogastropoda</taxon>
        <taxon>Littorinimorpha</taxon>
        <taxon>Littorinoidea</taxon>
        <taxon>Littorinidae</taxon>
        <taxon>Littorina</taxon>
    </lineage>
</organism>
<dbReference type="InterPro" id="IPR035892">
    <property type="entry name" value="C2_domain_sf"/>
</dbReference>
<comment type="similarity">
    <text evidence="2">Belongs to the tollip family.</text>
</comment>
<evidence type="ECO:0000259" key="11">
    <source>
        <dbReference type="PROSITE" id="PS51140"/>
    </source>
</evidence>
<dbReference type="PROSITE" id="PS51140">
    <property type="entry name" value="CUE"/>
    <property type="match status" value="1"/>
</dbReference>
<proteinExistence type="inferred from homology"/>
<keyword evidence="6" id="KW-0391">Immunity</keyword>
<dbReference type="FunFam" id="1.10.8.10:FF:000036">
    <property type="entry name" value="Toll-interacting protein-like Protein"/>
    <property type="match status" value="1"/>
</dbReference>
<dbReference type="SMART" id="SM00239">
    <property type="entry name" value="C2"/>
    <property type="match status" value="1"/>
</dbReference>
<keyword evidence="13" id="KW-1185">Reference proteome</keyword>
<evidence type="ECO:0000256" key="1">
    <source>
        <dbReference type="ARBA" id="ARBA00004496"/>
    </source>
</evidence>
<evidence type="ECO:0000256" key="8">
    <source>
        <dbReference type="ARBA" id="ARBA00023198"/>
    </source>
</evidence>
<evidence type="ECO:0000313" key="13">
    <source>
        <dbReference type="Proteomes" id="UP001374579"/>
    </source>
</evidence>
<keyword evidence="7" id="KW-0072">Autophagy</keyword>
<feature type="domain" description="C2" evidence="10">
    <location>
        <begin position="57"/>
        <end position="173"/>
    </location>
</feature>
<keyword evidence="8" id="KW-0395">Inflammatory response</keyword>
<dbReference type="GO" id="GO:0006511">
    <property type="term" value="P:ubiquitin-dependent protein catabolic process"/>
    <property type="evidence" value="ECO:0007669"/>
    <property type="project" value="TreeGrafter"/>
</dbReference>
<dbReference type="Gene3D" id="2.60.40.150">
    <property type="entry name" value="C2 domain"/>
    <property type="match status" value="1"/>
</dbReference>
<evidence type="ECO:0000256" key="2">
    <source>
        <dbReference type="ARBA" id="ARBA00009278"/>
    </source>
</evidence>
<dbReference type="SUPFAM" id="SSF46934">
    <property type="entry name" value="UBA-like"/>
    <property type="match status" value="1"/>
</dbReference>
<evidence type="ECO:0000256" key="6">
    <source>
        <dbReference type="ARBA" id="ARBA00022859"/>
    </source>
</evidence>
<gene>
    <name evidence="12" type="ORF">V1264_015812</name>
</gene>
<dbReference type="SMART" id="SM00546">
    <property type="entry name" value="CUE"/>
    <property type="match status" value="1"/>
</dbReference>
<feature type="region of interest" description="Disordered" evidence="9">
    <location>
        <begin position="1"/>
        <end position="27"/>
    </location>
</feature>
<evidence type="ECO:0000256" key="5">
    <source>
        <dbReference type="ARBA" id="ARBA00022737"/>
    </source>
</evidence>
<dbReference type="PANTHER" id="PTHR16461">
    <property type="entry name" value="TOLL-INTERACTING PROTEIN"/>
    <property type="match status" value="1"/>
</dbReference>
<dbReference type="CDD" id="cd14363">
    <property type="entry name" value="CUE_TOLIP"/>
    <property type="match status" value="1"/>
</dbReference>
<keyword evidence="4" id="KW-0399">Innate immunity</keyword>
<dbReference type="GO" id="GO:0045087">
    <property type="term" value="P:innate immune response"/>
    <property type="evidence" value="ECO:0007669"/>
    <property type="project" value="UniProtKB-KW"/>
</dbReference>
<sequence length="309" mass="33923">MSTNGSTAATSQQQVPAGAGETGSRRNQVMLGELPNDFLRSGRTQEQEDERIAHILQAQQQAGFVQPIPTNIAGRLSVTIVQAKLNKNYGLTKMDPYCRVRLGHTVFETPTAVNGARNPRWNKTVQTYLPHGVDSMYMEIFDERSFTMDDRVAWAVITIPPVVMSGETVDEWFSLSGRLGDGLEGSVNLVLSLTPAAEMPQQMSYVTTYTTPPVMMPMYYPQPIGQPVGMPVGMPVVQPMGQPMGQPVAYPPQPGMVPQRPMPELTEEDMKQIKEMFPDMDSEVIKSVFEANGGNKDATINSLLSIAAE</sequence>
<dbReference type="SUPFAM" id="SSF49562">
    <property type="entry name" value="C2 domain (Calcium/lipid-binding domain, CaLB)"/>
    <property type="match status" value="1"/>
</dbReference>
<dbReference type="Pfam" id="PF00168">
    <property type="entry name" value="C2"/>
    <property type="match status" value="1"/>
</dbReference>
<dbReference type="GO" id="GO:0005737">
    <property type="term" value="C:cytoplasm"/>
    <property type="evidence" value="ECO:0007669"/>
    <property type="project" value="UniProtKB-SubCell"/>
</dbReference>
<feature type="domain" description="CUE" evidence="11">
    <location>
        <begin position="265"/>
        <end position="308"/>
    </location>
</feature>
<evidence type="ECO:0000259" key="10">
    <source>
        <dbReference type="PROSITE" id="PS50004"/>
    </source>
</evidence>
<comment type="caution">
    <text evidence="12">The sequence shown here is derived from an EMBL/GenBank/DDBJ whole genome shotgun (WGS) entry which is preliminary data.</text>
</comment>
<dbReference type="Gene3D" id="1.10.8.10">
    <property type="entry name" value="DNA helicase RuvA subunit, C-terminal domain"/>
    <property type="match status" value="1"/>
</dbReference>
<dbReference type="InterPro" id="IPR000008">
    <property type="entry name" value="C2_dom"/>
</dbReference>
<dbReference type="GO" id="GO:0006914">
    <property type="term" value="P:autophagy"/>
    <property type="evidence" value="ECO:0007669"/>
    <property type="project" value="UniProtKB-KW"/>
</dbReference>
<keyword evidence="5" id="KW-0677">Repeat</keyword>
<reference evidence="12 13" key="1">
    <citation type="submission" date="2024-02" db="EMBL/GenBank/DDBJ databases">
        <title>Chromosome-scale genome assembly of the rough periwinkle Littorina saxatilis.</title>
        <authorList>
            <person name="De Jode A."/>
            <person name="Faria R."/>
            <person name="Formenti G."/>
            <person name="Sims Y."/>
            <person name="Smith T.P."/>
            <person name="Tracey A."/>
            <person name="Wood J.M.D."/>
            <person name="Zagrodzka Z.B."/>
            <person name="Johannesson K."/>
            <person name="Butlin R.K."/>
            <person name="Leder E.H."/>
        </authorList>
    </citation>
    <scope>NUCLEOTIDE SEQUENCE [LARGE SCALE GENOMIC DNA]</scope>
    <source>
        <strain evidence="12">Snail1</strain>
        <tissue evidence="12">Muscle</tissue>
    </source>
</reference>
<dbReference type="InterPro" id="IPR041799">
    <property type="entry name" value="TOLIP_CUE"/>
</dbReference>
<evidence type="ECO:0000256" key="4">
    <source>
        <dbReference type="ARBA" id="ARBA00022588"/>
    </source>
</evidence>
<evidence type="ECO:0008006" key="14">
    <source>
        <dbReference type="Google" id="ProtNLM"/>
    </source>
</evidence>
<accession>A0AAN9BMT1</accession>
<dbReference type="PANTHER" id="PTHR16461:SF5">
    <property type="entry name" value="TOLL-INTERACTING PROTEIN"/>
    <property type="match status" value="1"/>
</dbReference>
<comment type="subcellular location">
    <subcellularLocation>
        <location evidence="1">Cytoplasm</location>
    </subcellularLocation>
</comment>
<evidence type="ECO:0000256" key="7">
    <source>
        <dbReference type="ARBA" id="ARBA00023006"/>
    </source>
</evidence>
<name>A0AAN9BMT1_9CAEN</name>
<feature type="compositionally biased region" description="Polar residues" evidence="9">
    <location>
        <begin position="1"/>
        <end position="15"/>
    </location>
</feature>
<evidence type="ECO:0000256" key="9">
    <source>
        <dbReference type="SAM" id="MobiDB-lite"/>
    </source>
</evidence>
<protein>
    <recommendedName>
        <fullName evidence="14">Toll-interacting protein</fullName>
    </recommendedName>
</protein>
<dbReference type="Pfam" id="PF02845">
    <property type="entry name" value="CUE"/>
    <property type="match status" value="1"/>
</dbReference>
<dbReference type="GO" id="GO:0031624">
    <property type="term" value="F:ubiquitin conjugating enzyme binding"/>
    <property type="evidence" value="ECO:0007669"/>
    <property type="project" value="TreeGrafter"/>
</dbReference>
<dbReference type="PROSITE" id="PS50004">
    <property type="entry name" value="C2"/>
    <property type="match status" value="1"/>
</dbReference>
<dbReference type="Proteomes" id="UP001374579">
    <property type="component" value="Unassembled WGS sequence"/>
</dbReference>
<dbReference type="InterPro" id="IPR037301">
    <property type="entry name" value="Tollip_C2"/>
</dbReference>
<keyword evidence="3" id="KW-0963">Cytoplasm</keyword>
<evidence type="ECO:0000256" key="3">
    <source>
        <dbReference type="ARBA" id="ARBA00022490"/>
    </source>
</evidence>
<dbReference type="FunFam" id="2.60.40.150:FF:000055">
    <property type="entry name" value="Toll-interacting protein-like Protein"/>
    <property type="match status" value="1"/>
</dbReference>
<dbReference type="InterPro" id="IPR003892">
    <property type="entry name" value="CUE"/>
</dbReference>